<comment type="caution">
    <text evidence="2">The sequence shown here is derived from an EMBL/GenBank/DDBJ whole genome shotgun (WGS) entry which is preliminary data.</text>
</comment>
<dbReference type="EMBL" id="MXAV01000006">
    <property type="protein sequence ID" value="PKY11859.1"/>
    <property type="molecule type" value="Genomic_DNA"/>
</dbReference>
<evidence type="ECO:0000256" key="1">
    <source>
        <dbReference type="SAM" id="MobiDB-lite"/>
    </source>
</evidence>
<dbReference type="InParanoid" id="A0A2I1DPU2"/>
<dbReference type="AlphaFoldDB" id="A0A2I1DPU2"/>
<feature type="region of interest" description="Disordered" evidence="1">
    <location>
        <begin position="58"/>
        <end position="97"/>
    </location>
</feature>
<sequence>MEVSLGIQRIAKSKSDRDGLLIKAALRSLERSVENYRGMTGIRHPEYDAFMDWLNSDGKGSKEENIQKAPEAQISSSTAELSASHADTDANHTEVEA</sequence>
<evidence type="ECO:0000313" key="3">
    <source>
        <dbReference type="Proteomes" id="UP000234329"/>
    </source>
</evidence>
<gene>
    <name evidence="2" type="ORF">B1757_02555</name>
</gene>
<accession>A0A2I1DPU2</accession>
<dbReference type="Proteomes" id="UP000234329">
    <property type="component" value="Unassembled WGS sequence"/>
</dbReference>
<keyword evidence="3" id="KW-1185">Reference proteome</keyword>
<reference evidence="2 3" key="1">
    <citation type="submission" date="2017-03" db="EMBL/GenBank/DDBJ databases">
        <title>Draft genime sequence of the acidophilic sulfur-oxidizing bacterium Acidithiobacillus sp. SH, isolated from seawater.</title>
        <authorList>
            <person name="Sharmin S."/>
            <person name="Tokuhisa M."/>
            <person name="Kanao T."/>
            <person name="Kamimura K."/>
        </authorList>
    </citation>
    <scope>NUCLEOTIDE SEQUENCE [LARGE SCALE GENOMIC DNA]</scope>
    <source>
        <strain evidence="2 3">SH</strain>
    </source>
</reference>
<organism evidence="2 3">
    <name type="scientific">Acidithiobacillus marinus</name>
    <dbReference type="NCBI Taxonomy" id="187490"/>
    <lineage>
        <taxon>Bacteria</taxon>
        <taxon>Pseudomonadati</taxon>
        <taxon>Pseudomonadota</taxon>
        <taxon>Acidithiobacillia</taxon>
        <taxon>Acidithiobacillales</taxon>
        <taxon>Acidithiobacillaceae</taxon>
        <taxon>Acidithiobacillus</taxon>
    </lineage>
</organism>
<feature type="compositionally biased region" description="Basic and acidic residues" evidence="1">
    <location>
        <begin position="86"/>
        <end position="97"/>
    </location>
</feature>
<proteinExistence type="predicted"/>
<evidence type="ECO:0000313" key="2">
    <source>
        <dbReference type="EMBL" id="PKY11859.1"/>
    </source>
</evidence>
<protein>
    <submittedName>
        <fullName evidence="2">Uncharacterized protein</fullName>
    </submittedName>
</protein>
<name>A0A2I1DPU2_9PROT</name>